<name>A0ABW0QL42_9GAMM</name>
<dbReference type="Pfam" id="PF05193">
    <property type="entry name" value="Peptidase_M16_C"/>
    <property type="match status" value="2"/>
</dbReference>
<organism evidence="4 5">
    <name type="scientific">Rhodanobacter ginsengisoli</name>
    <dbReference type="NCBI Taxonomy" id="418646"/>
    <lineage>
        <taxon>Bacteria</taxon>
        <taxon>Pseudomonadati</taxon>
        <taxon>Pseudomonadota</taxon>
        <taxon>Gammaproteobacteria</taxon>
        <taxon>Lysobacterales</taxon>
        <taxon>Rhodanobacteraceae</taxon>
        <taxon>Rhodanobacter</taxon>
    </lineage>
</organism>
<dbReference type="Pfam" id="PF00675">
    <property type="entry name" value="Peptidase_M16"/>
    <property type="match status" value="2"/>
</dbReference>
<evidence type="ECO:0000313" key="5">
    <source>
        <dbReference type="Proteomes" id="UP001596114"/>
    </source>
</evidence>
<feature type="domain" description="Peptidase M16 N-terminal" evidence="2">
    <location>
        <begin position="55"/>
        <end position="195"/>
    </location>
</feature>
<dbReference type="PANTHER" id="PTHR11851:SF224">
    <property type="entry name" value="PROCESSING PROTEASE"/>
    <property type="match status" value="1"/>
</dbReference>
<dbReference type="RefSeq" id="WP_377316440.1">
    <property type="nucleotide sequence ID" value="NZ_JBHSNF010000001.1"/>
</dbReference>
<reference evidence="5" key="1">
    <citation type="journal article" date="2019" name="Int. J. Syst. Evol. Microbiol.">
        <title>The Global Catalogue of Microorganisms (GCM) 10K type strain sequencing project: providing services to taxonomists for standard genome sequencing and annotation.</title>
        <authorList>
            <consortium name="The Broad Institute Genomics Platform"/>
            <consortium name="The Broad Institute Genome Sequencing Center for Infectious Disease"/>
            <person name="Wu L."/>
            <person name="Ma J."/>
        </authorList>
    </citation>
    <scope>NUCLEOTIDE SEQUENCE [LARGE SCALE GENOMIC DNA]</scope>
    <source>
        <strain evidence="5">CGMCC 1.16619</strain>
    </source>
</reference>
<keyword evidence="1" id="KW-0732">Signal</keyword>
<sequence length="973" mass="105723">MTRKPLALLVAGLLALTGGMPLALASAGATAHAPATQQIPDLAYSRFTLPNGLTVVVSEDHKAPVVAVAMWYHVGSAREPIGKSGYAHVFEHLMFERSGHHDGNYFQPFEKVGATGMNGTTANDRTNYFETVPTTALDMALWMESDRMGYLLDGLRQDEVNQQRGVVQNEKRQDENQPYGLRVQENIEANTYPLNHPYHHDTIGSMKDLNAASIDDFKTWFRTYYGAANATLVMVGDITPAEARAKALKYFGEIPAGPPVARQQPWVFPREASTEGSMSMDVPQVHVYREWNTPQNGTPADGYLSLAATVLGNGKASRLYQRLVYQDKLADDVSVSQNSGELASQFELEVDVKKGVDTAKVDAAVADVWKDFLENGPTADELERAKTSFRGYYVRRIEKVGGFGGKATLLAASQVYEGDPGAWRRDLAQMMAATPAQVRDAARKWLSRGDYTLTVSPLAKGEKASTADVATTGGLGDAPGAPKPVMPPKQAWHTVKSTVDRSTGVPDVTAFPDLKFPVLQHATLDNGIKVVLAERHAVPLVQMQMLFDAGYAADQGRKLGTSSFTMAMLDEGTQDLDSIQIAKQRERLGSYIMSGCGLDYCDASLNSLEDKLVPSLKLFADIVRHPAFREGDIWRLRGQWLAGIAQEKSQPISMALRTLPPLLYGKGHAYAIPFTGTGTEASIKSLTVSDMRDFVGDFIRPDNATLLVAGDTTLAKIVPQLNAVFGDWKAPAGKIPHKNIAKVAYPGKARVYLVDRPGSLQSVILAGEVAPSTEAENNLEIGTMNGAFGGTFTSRLNMNLREDKHWAYGAFSFLQNAQGQRPFMLYAPVQTDKTAPSIEETLKEVDGVIGPKPLTAAEIQKIKHNDIRAMPGEYQTIGAVLGAMQNITLYKRPDDYVQTLKSRIEGQSDKAVQAAAEEVIRPQQLTWVIVGDLSKIEAPIRALKLGAVQVLDADGKPVVAHQAMPAGAVNASK</sequence>
<evidence type="ECO:0000259" key="3">
    <source>
        <dbReference type="Pfam" id="PF05193"/>
    </source>
</evidence>
<dbReference type="EMBL" id="JBHSNF010000001">
    <property type="protein sequence ID" value="MFC5524337.1"/>
    <property type="molecule type" value="Genomic_DNA"/>
</dbReference>
<dbReference type="InterPro" id="IPR007863">
    <property type="entry name" value="Peptidase_M16_C"/>
</dbReference>
<keyword evidence="5" id="KW-1185">Reference proteome</keyword>
<accession>A0ABW0QL42</accession>
<feature type="signal peptide" evidence="1">
    <location>
        <begin position="1"/>
        <end position="25"/>
    </location>
</feature>
<feature type="domain" description="Peptidase M16 N-terminal" evidence="2">
    <location>
        <begin position="530"/>
        <end position="651"/>
    </location>
</feature>
<comment type="caution">
    <text evidence="4">The sequence shown here is derived from an EMBL/GenBank/DDBJ whole genome shotgun (WGS) entry which is preliminary data.</text>
</comment>
<protein>
    <submittedName>
        <fullName evidence="4">M16 family metallopeptidase</fullName>
    </submittedName>
</protein>
<feature type="domain" description="Peptidase M16 C-terminal" evidence="3">
    <location>
        <begin position="685"/>
        <end position="864"/>
    </location>
</feature>
<proteinExistence type="predicted"/>
<dbReference type="Gene3D" id="3.30.830.10">
    <property type="entry name" value="Metalloenzyme, LuxS/M16 peptidase-like"/>
    <property type="match status" value="4"/>
</dbReference>
<dbReference type="Proteomes" id="UP001596114">
    <property type="component" value="Unassembled WGS sequence"/>
</dbReference>
<dbReference type="InterPro" id="IPR011249">
    <property type="entry name" value="Metalloenz_LuxS/M16"/>
</dbReference>
<evidence type="ECO:0000313" key="4">
    <source>
        <dbReference type="EMBL" id="MFC5524337.1"/>
    </source>
</evidence>
<gene>
    <name evidence="4" type="ORF">ACFPPA_01145</name>
</gene>
<dbReference type="PANTHER" id="PTHR11851">
    <property type="entry name" value="METALLOPROTEASE"/>
    <property type="match status" value="1"/>
</dbReference>
<dbReference type="InterPro" id="IPR011765">
    <property type="entry name" value="Pept_M16_N"/>
</dbReference>
<feature type="chain" id="PRO_5046832126" evidence="1">
    <location>
        <begin position="26"/>
        <end position="973"/>
    </location>
</feature>
<dbReference type="SUPFAM" id="SSF63411">
    <property type="entry name" value="LuxS/MPP-like metallohydrolase"/>
    <property type="match status" value="4"/>
</dbReference>
<evidence type="ECO:0000259" key="2">
    <source>
        <dbReference type="Pfam" id="PF00675"/>
    </source>
</evidence>
<dbReference type="InterPro" id="IPR050361">
    <property type="entry name" value="MPP/UQCRC_Complex"/>
</dbReference>
<evidence type="ECO:0000256" key="1">
    <source>
        <dbReference type="SAM" id="SignalP"/>
    </source>
</evidence>
<feature type="domain" description="Peptidase M16 C-terminal" evidence="3">
    <location>
        <begin position="213"/>
        <end position="388"/>
    </location>
</feature>